<feature type="signal peptide" evidence="3">
    <location>
        <begin position="1"/>
        <end position="19"/>
    </location>
</feature>
<evidence type="ECO:0000313" key="4">
    <source>
        <dbReference type="EMBL" id="SBT63900.1"/>
    </source>
</evidence>
<proteinExistence type="predicted"/>
<keyword evidence="2" id="KW-0812">Transmembrane</keyword>
<dbReference type="AlphaFoldDB" id="A0A1A9B320"/>
<keyword evidence="5" id="KW-1185">Reference proteome</keyword>
<gene>
    <name evidence="4" type="ORF">GA0070622_0868</name>
</gene>
<dbReference type="Proteomes" id="UP000199558">
    <property type="component" value="Unassembled WGS sequence"/>
</dbReference>
<feature type="chain" id="PRO_5008383847" description="MYXO-CTERM domain-containing protein" evidence="3">
    <location>
        <begin position="20"/>
        <end position="196"/>
    </location>
</feature>
<evidence type="ECO:0000256" key="2">
    <source>
        <dbReference type="SAM" id="Phobius"/>
    </source>
</evidence>
<organism evidence="4 5">
    <name type="scientific">Micromonospora sediminicola</name>
    <dbReference type="NCBI Taxonomy" id="946078"/>
    <lineage>
        <taxon>Bacteria</taxon>
        <taxon>Bacillati</taxon>
        <taxon>Actinomycetota</taxon>
        <taxon>Actinomycetes</taxon>
        <taxon>Micromonosporales</taxon>
        <taxon>Micromonosporaceae</taxon>
        <taxon>Micromonospora</taxon>
    </lineage>
</organism>
<accession>A0A1A9B320</accession>
<keyword evidence="3" id="KW-0732">Signal</keyword>
<feature type="region of interest" description="Disordered" evidence="1">
    <location>
        <begin position="17"/>
        <end position="128"/>
    </location>
</feature>
<feature type="compositionally biased region" description="Low complexity" evidence="1">
    <location>
        <begin position="36"/>
        <end position="49"/>
    </location>
</feature>
<evidence type="ECO:0000256" key="1">
    <source>
        <dbReference type="SAM" id="MobiDB-lite"/>
    </source>
</evidence>
<sequence>MWRRTALSLLATLTLAAPAADPPTPIRDLVDGLLGSSPAASPTPSTSAPRPVPAQSAKSAPETAATSARSSAPAQPAAPPAGPGTTLRQSAPGIQPAAEGQGAPAAGDEAVSVQREDEAPEAVPPARDVDAGRAGFGGWPLLSLLLAVVAVAAAAVAIPFVRRRARKTGFDRGFLEGAEAGQAPAEPHLRLVRKAE</sequence>
<dbReference type="EMBL" id="FLRH01000003">
    <property type="protein sequence ID" value="SBT63900.1"/>
    <property type="molecule type" value="Genomic_DNA"/>
</dbReference>
<evidence type="ECO:0000256" key="3">
    <source>
        <dbReference type="SAM" id="SignalP"/>
    </source>
</evidence>
<name>A0A1A9B320_9ACTN</name>
<evidence type="ECO:0008006" key="6">
    <source>
        <dbReference type="Google" id="ProtNLM"/>
    </source>
</evidence>
<evidence type="ECO:0000313" key="5">
    <source>
        <dbReference type="Proteomes" id="UP000199558"/>
    </source>
</evidence>
<reference evidence="5" key="1">
    <citation type="submission" date="2016-06" db="EMBL/GenBank/DDBJ databases">
        <authorList>
            <person name="Varghese N."/>
            <person name="Submissions Spin"/>
        </authorList>
    </citation>
    <scope>NUCLEOTIDE SEQUENCE [LARGE SCALE GENOMIC DNA]</scope>
    <source>
        <strain evidence="5">DSM 45794</strain>
    </source>
</reference>
<feature type="compositionally biased region" description="Low complexity" evidence="1">
    <location>
        <begin position="59"/>
        <end position="75"/>
    </location>
</feature>
<keyword evidence="2" id="KW-1133">Transmembrane helix</keyword>
<protein>
    <recommendedName>
        <fullName evidence="6">MYXO-CTERM domain-containing protein</fullName>
    </recommendedName>
</protein>
<feature type="transmembrane region" description="Helical" evidence="2">
    <location>
        <begin position="139"/>
        <end position="161"/>
    </location>
</feature>
<keyword evidence="2" id="KW-0472">Membrane</keyword>
<feature type="compositionally biased region" description="Low complexity" evidence="1">
    <location>
        <begin position="83"/>
        <end position="110"/>
    </location>
</feature>